<name>A0AAJ2BDT3_9PSED</name>
<evidence type="ECO:0000313" key="7">
    <source>
        <dbReference type="EMBL" id="MDR6232278.1"/>
    </source>
</evidence>
<dbReference type="PROSITE" id="PS01124">
    <property type="entry name" value="HTH_ARAC_FAMILY_2"/>
    <property type="match status" value="1"/>
</dbReference>
<dbReference type="GO" id="GO:0005737">
    <property type="term" value="C:cytoplasm"/>
    <property type="evidence" value="ECO:0007669"/>
    <property type="project" value="UniProtKB-SubCell"/>
</dbReference>
<organism evidence="7 8">
    <name type="scientific">Pseudomonas oryzihabitans</name>
    <dbReference type="NCBI Taxonomy" id="47885"/>
    <lineage>
        <taxon>Bacteria</taxon>
        <taxon>Pseudomonadati</taxon>
        <taxon>Pseudomonadota</taxon>
        <taxon>Gammaproteobacteria</taxon>
        <taxon>Pseudomonadales</taxon>
        <taxon>Pseudomonadaceae</taxon>
        <taxon>Pseudomonas</taxon>
    </lineage>
</organism>
<evidence type="ECO:0000256" key="1">
    <source>
        <dbReference type="ARBA" id="ARBA00004496"/>
    </source>
</evidence>
<evidence type="ECO:0000313" key="8">
    <source>
        <dbReference type="Proteomes" id="UP001268036"/>
    </source>
</evidence>
<comment type="caution">
    <text evidence="7">The sequence shown here is derived from an EMBL/GenBank/DDBJ whole genome shotgun (WGS) entry which is preliminary data.</text>
</comment>
<comment type="subcellular location">
    <subcellularLocation>
        <location evidence="1">Cytoplasm</location>
    </subcellularLocation>
</comment>
<evidence type="ECO:0000256" key="2">
    <source>
        <dbReference type="ARBA" id="ARBA00023015"/>
    </source>
</evidence>
<dbReference type="Gene3D" id="1.10.10.60">
    <property type="entry name" value="Homeodomain-like"/>
    <property type="match status" value="1"/>
</dbReference>
<proteinExistence type="predicted"/>
<keyword evidence="2" id="KW-0805">Transcription regulation</keyword>
<dbReference type="PANTHER" id="PTHR46796">
    <property type="entry name" value="HTH-TYPE TRANSCRIPTIONAL ACTIVATOR RHAS-RELATED"/>
    <property type="match status" value="1"/>
</dbReference>
<gene>
    <name evidence="7" type="ORF">QE440_000019</name>
</gene>
<dbReference type="Pfam" id="PF12833">
    <property type="entry name" value="HTH_18"/>
    <property type="match status" value="1"/>
</dbReference>
<reference evidence="7" key="1">
    <citation type="submission" date="2023-08" db="EMBL/GenBank/DDBJ databases">
        <title>Functional and genomic diversity of the sorghum phyllosphere microbiome.</title>
        <authorList>
            <person name="Shade A."/>
        </authorList>
    </citation>
    <scope>NUCLEOTIDE SEQUENCE</scope>
    <source>
        <strain evidence="7">SORGH_AS_0201</strain>
    </source>
</reference>
<dbReference type="InterPro" id="IPR018060">
    <property type="entry name" value="HTH_AraC"/>
</dbReference>
<feature type="domain" description="HTH araC/xylS-type" evidence="6">
    <location>
        <begin position="221"/>
        <end position="321"/>
    </location>
</feature>
<evidence type="ECO:0000256" key="3">
    <source>
        <dbReference type="ARBA" id="ARBA00023125"/>
    </source>
</evidence>
<dbReference type="InterPro" id="IPR035418">
    <property type="entry name" value="AraC-bd_2"/>
</dbReference>
<dbReference type="PROSITE" id="PS00041">
    <property type="entry name" value="HTH_ARAC_FAMILY_1"/>
    <property type="match status" value="1"/>
</dbReference>
<dbReference type="RefSeq" id="WP_309753983.1">
    <property type="nucleotide sequence ID" value="NZ_JAVJAF010000001.1"/>
</dbReference>
<evidence type="ECO:0000256" key="4">
    <source>
        <dbReference type="ARBA" id="ARBA00023163"/>
    </source>
</evidence>
<dbReference type="Proteomes" id="UP001268036">
    <property type="component" value="Unassembled WGS sequence"/>
</dbReference>
<dbReference type="SMART" id="SM00342">
    <property type="entry name" value="HTH_ARAC"/>
    <property type="match status" value="1"/>
</dbReference>
<dbReference type="InterPro" id="IPR018062">
    <property type="entry name" value="HTH_AraC-typ_CS"/>
</dbReference>
<dbReference type="GO" id="GO:0003700">
    <property type="term" value="F:DNA-binding transcription factor activity"/>
    <property type="evidence" value="ECO:0007669"/>
    <property type="project" value="InterPro"/>
</dbReference>
<dbReference type="PANTHER" id="PTHR46796:SF12">
    <property type="entry name" value="HTH-TYPE DNA-BINDING TRANSCRIPTIONAL ACTIVATOR EUTR"/>
    <property type="match status" value="1"/>
</dbReference>
<accession>A0AAJ2BDT3</accession>
<dbReference type="EMBL" id="JAVJAF010000001">
    <property type="protein sequence ID" value="MDR6232278.1"/>
    <property type="molecule type" value="Genomic_DNA"/>
</dbReference>
<dbReference type="SUPFAM" id="SSF46689">
    <property type="entry name" value="Homeodomain-like"/>
    <property type="match status" value="2"/>
</dbReference>
<dbReference type="InterPro" id="IPR050204">
    <property type="entry name" value="AraC_XylS_family_regulators"/>
</dbReference>
<evidence type="ECO:0000259" key="6">
    <source>
        <dbReference type="PROSITE" id="PS01124"/>
    </source>
</evidence>
<keyword evidence="4" id="KW-0804">Transcription</keyword>
<dbReference type="GO" id="GO:0043565">
    <property type="term" value="F:sequence-specific DNA binding"/>
    <property type="evidence" value="ECO:0007669"/>
    <property type="project" value="InterPro"/>
</dbReference>
<dbReference type="Pfam" id="PF14525">
    <property type="entry name" value="AraC_binding_2"/>
    <property type="match status" value="1"/>
</dbReference>
<protein>
    <submittedName>
        <fullName evidence="7">AraC-like DNA-binding protein</fullName>
    </submittedName>
</protein>
<keyword evidence="3 7" id="KW-0238">DNA-binding</keyword>
<dbReference type="InterPro" id="IPR009057">
    <property type="entry name" value="Homeodomain-like_sf"/>
</dbReference>
<dbReference type="GO" id="GO:0009893">
    <property type="term" value="P:positive regulation of metabolic process"/>
    <property type="evidence" value="ECO:0007669"/>
    <property type="project" value="UniProtKB-ARBA"/>
</dbReference>
<dbReference type="AlphaFoldDB" id="A0AAJ2BDT3"/>
<evidence type="ECO:0000256" key="5">
    <source>
        <dbReference type="ARBA" id="ARBA00037345"/>
    </source>
</evidence>
<comment type="function">
    <text evidence="5">Regulatory protein of the TOL plasmid xyl operons. XylS activates the xylXYZLTEGFJQKIH operon required for the degradation of toluene, m-xylene and p-xylene.</text>
</comment>
<sequence>MQQTNFEVQTHSGQVAEACRWMSAMAGPHRLETRSGAELSFHHQGLRLPGRATVLGRIGYGAAVQIGIDALDAYSLSLPLQGRQSLASRGARVRSDSQCGMVVAPHEWQRLDMAADCLKLQVVIRREALQEVAEGLLGRPLDAPLSFAGEMELARPAVAAWWQGVRQLLDGWSAVQALYGQPALANDLEVMLLKGLLLAQPHNYSAALEEGVGTGYPEFLLRARRYLEAHARENPSLESLERVAGVSRAKLYASFRRYHGQPPMAYLKRLRLEEVRRLLLARREGASVSRIALDWGFEHLGRFASDYRQAFGETPSQTLAGRRLN</sequence>